<dbReference type="GO" id="GO:0017119">
    <property type="term" value="C:Golgi transport complex"/>
    <property type="evidence" value="ECO:0007669"/>
    <property type="project" value="UniProtKB-UniRule"/>
</dbReference>
<evidence type="ECO:0000256" key="10">
    <source>
        <dbReference type="RuleBase" id="RU365075"/>
    </source>
</evidence>
<dbReference type="InterPro" id="IPR048368">
    <property type="entry name" value="COG6_N"/>
</dbReference>
<comment type="function">
    <text evidence="9">Acts as a component of the peripheral membrane COG complex that is involved in intra-Golgi protein trafficking. COG is located at the cis-Golgi, and regulates tethering of retrograde intra-Golgi vesicles and possibly a number of other membrane trafficking events.</text>
</comment>
<evidence type="ECO:0000256" key="3">
    <source>
        <dbReference type="ARBA" id="ARBA00020973"/>
    </source>
</evidence>
<evidence type="ECO:0000256" key="5">
    <source>
        <dbReference type="ARBA" id="ARBA00022927"/>
    </source>
</evidence>
<dbReference type="PANTHER" id="PTHR21506:SF0">
    <property type="entry name" value="CONSERVED OLIGOMERIC GOLGI COMPLEX SUBUNIT 6"/>
    <property type="match status" value="1"/>
</dbReference>
<evidence type="ECO:0000256" key="1">
    <source>
        <dbReference type="ARBA" id="ARBA00004395"/>
    </source>
</evidence>
<dbReference type="InterPro" id="IPR010490">
    <property type="entry name" value="COG6"/>
</dbReference>
<dbReference type="Proteomes" id="UP001149813">
    <property type="component" value="Unassembled WGS sequence"/>
</dbReference>
<dbReference type="GO" id="GO:0006891">
    <property type="term" value="P:intra-Golgi vesicle-mediated transport"/>
    <property type="evidence" value="ECO:0007669"/>
    <property type="project" value="UniProtKB-UniRule"/>
</dbReference>
<gene>
    <name evidence="14" type="primary">COG6</name>
    <name evidence="14" type="ORF">LPJ53_003251</name>
</gene>
<dbReference type="InterPro" id="IPR048369">
    <property type="entry name" value="COG6_C"/>
</dbReference>
<proteinExistence type="inferred from homology"/>
<dbReference type="AlphaFoldDB" id="A0A9W7XZL7"/>
<protein>
    <recommendedName>
        <fullName evidence="3 10">Conserved oligomeric Golgi complex subunit 6</fullName>
        <shortName evidence="10">COG complex subunit 6</shortName>
    </recommendedName>
    <alternativeName>
        <fullName evidence="8 10">Component of oligomeric Golgi complex 6</fullName>
    </alternativeName>
</protein>
<evidence type="ECO:0000256" key="2">
    <source>
        <dbReference type="ARBA" id="ARBA00011023"/>
    </source>
</evidence>
<organism evidence="14 15">
    <name type="scientific">Coemansia erecta</name>
    <dbReference type="NCBI Taxonomy" id="147472"/>
    <lineage>
        <taxon>Eukaryota</taxon>
        <taxon>Fungi</taxon>
        <taxon>Fungi incertae sedis</taxon>
        <taxon>Zoopagomycota</taxon>
        <taxon>Kickxellomycotina</taxon>
        <taxon>Kickxellomycetes</taxon>
        <taxon>Kickxellales</taxon>
        <taxon>Kickxellaceae</taxon>
        <taxon>Coemansia</taxon>
    </lineage>
</organism>
<dbReference type="PANTHER" id="PTHR21506">
    <property type="entry name" value="COMPONENT OF OLIGOMERIC GOLGI COMPLEX 6"/>
    <property type="match status" value="1"/>
</dbReference>
<comment type="caution">
    <text evidence="14">The sequence shown here is derived from an EMBL/GenBank/DDBJ whole genome shotgun (WGS) entry which is preliminary data.</text>
</comment>
<evidence type="ECO:0000256" key="9">
    <source>
        <dbReference type="ARBA" id="ARBA00043873"/>
    </source>
</evidence>
<feature type="region of interest" description="Disordered" evidence="11">
    <location>
        <begin position="1"/>
        <end position="22"/>
    </location>
</feature>
<sequence>MLHQSQSLVTSGDTRASGSLGRRVHQIVQMPLDGPEVRQALEALASCYDQKTAAPSTGSVMVADKGLNDGLAGLIQHRDVRGDMQERTIQLDVEFAQALGMVDEVFEELEESVRRIDEQCAGLRIQVNSALHATAAAAEQAALLGEEQRDLALRRKLAMSFIERFSPTAEQAQILARSPPVVDQAFLEALDSVSAVRAESLKLMGVGQLQTAVRELSQELEQIETKAYAGLLRWVIDSVRELSRDTPEFSAQLKNALKRLRSHKALFEAATSEIAQARCEALARAFINALVRGGPNGTPRPIEAHAGDPQRYVGDMLAWVHQACASEKELFDTLFVDTRNESAEDKSERARLLAIALANVARPLEIRISQTSSEIRAPVALYRIDSLLSFYSQLFNAVCPAPESESTFMDTIESLCRRTHQQLFETLDAMADSAVSDFDTVTTALEVPASLNSLLSEMAEIIRLHTDSLTISATDSSEMRAADSMTDDITALLDRVLDEAHISASAHSNTLRVYEQQLFELNVLATIHESVVVSSAGLLDKWLDSCSKREDELMQKLSSELVEVLKEKSHLPFSSATDEEGAAVPSVSASQIESFNHTLKMATDLDVSRLVSRLENHALARSVAQRATDMFIAEYALLYSRISEAGKESGDATSLLPPDTVATLM</sequence>
<name>A0A9W7XZL7_9FUNG</name>
<evidence type="ECO:0000313" key="14">
    <source>
        <dbReference type="EMBL" id="KAJ1722301.1"/>
    </source>
</evidence>
<keyword evidence="5 10" id="KW-0653">Protein transport</keyword>
<feature type="domain" description="Conserved Oligomeric Golgi complex subunit 6 C-terminal" evidence="13">
    <location>
        <begin position="210"/>
        <end position="657"/>
    </location>
</feature>
<comment type="subcellular location">
    <subcellularLocation>
        <location evidence="1 10">Golgi apparatus membrane</location>
        <topology evidence="1 10">Peripheral membrane protein</topology>
    </subcellularLocation>
</comment>
<keyword evidence="4 10" id="KW-0813">Transport</keyword>
<accession>A0A9W7XZL7</accession>
<evidence type="ECO:0000256" key="11">
    <source>
        <dbReference type="SAM" id="MobiDB-lite"/>
    </source>
</evidence>
<keyword evidence="6 10" id="KW-0333">Golgi apparatus</keyword>
<dbReference type="Pfam" id="PF20653">
    <property type="entry name" value="COG6_C"/>
    <property type="match status" value="1"/>
</dbReference>
<dbReference type="GO" id="GO:0000139">
    <property type="term" value="C:Golgi membrane"/>
    <property type="evidence" value="ECO:0007669"/>
    <property type="project" value="UniProtKB-SubCell"/>
</dbReference>
<feature type="compositionally biased region" description="Polar residues" evidence="11">
    <location>
        <begin position="1"/>
        <end position="17"/>
    </location>
</feature>
<dbReference type="EMBL" id="JANBOJ010000118">
    <property type="protein sequence ID" value="KAJ1722301.1"/>
    <property type="molecule type" value="Genomic_DNA"/>
</dbReference>
<comment type="similarity">
    <text evidence="2 10">Belongs to the COG6 family.</text>
</comment>
<dbReference type="Pfam" id="PF06419">
    <property type="entry name" value="COG6_N"/>
    <property type="match status" value="1"/>
</dbReference>
<dbReference type="SMART" id="SM01087">
    <property type="entry name" value="COG6"/>
    <property type="match status" value="1"/>
</dbReference>
<evidence type="ECO:0000259" key="12">
    <source>
        <dbReference type="Pfam" id="PF06419"/>
    </source>
</evidence>
<evidence type="ECO:0000256" key="7">
    <source>
        <dbReference type="ARBA" id="ARBA00023136"/>
    </source>
</evidence>
<evidence type="ECO:0000256" key="4">
    <source>
        <dbReference type="ARBA" id="ARBA00022448"/>
    </source>
</evidence>
<evidence type="ECO:0000256" key="6">
    <source>
        <dbReference type="ARBA" id="ARBA00023034"/>
    </source>
</evidence>
<feature type="domain" description="Conserved oligomeric complex COG6 N-terminal" evidence="12">
    <location>
        <begin position="77"/>
        <end position="176"/>
    </location>
</feature>
<dbReference type="OrthoDB" id="272987at2759"/>
<comment type="subunit">
    <text evidence="10">Component of the conserved oligomeric Golgi complex.</text>
</comment>
<comment type="function">
    <text evidence="10">Acts as component of the peripheral membrane COG complex that is involved in intra-Golgi protein trafficking. COG is located at the cis-Golgi, and regulates tethering of retrograde intra-Golgi vesicles and possibly a number of other membrane trafficking events.</text>
</comment>
<reference evidence="14" key="1">
    <citation type="submission" date="2022-07" db="EMBL/GenBank/DDBJ databases">
        <title>Phylogenomic reconstructions and comparative analyses of Kickxellomycotina fungi.</title>
        <authorList>
            <person name="Reynolds N.K."/>
            <person name="Stajich J.E."/>
            <person name="Barry K."/>
            <person name="Grigoriev I.V."/>
            <person name="Crous P."/>
            <person name="Smith M.E."/>
        </authorList>
    </citation>
    <scope>NUCLEOTIDE SEQUENCE</scope>
    <source>
        <strain evidence="14">NBRC 32514</strain>
    </source>
</reference>
<evidence type="ECO:0000313" key="15">
    <source>
        <dbReference type="Proteomes" id="UP001149813"/>
    </source>
</evidence>
<dbReference type="GO" id="GO:0015031">
    <property type="term" value="P:protein transport"/>
    <property type="evidence" value="ECO:0007669"/>
    <property type="project" value="UniProtKB-KW"/>
</dbReference>
<keyword evidence="15" id="KW-1185">Reference proteome</keyword>
<keyword evidence="7 10" id="KW-0472">Membrane</keyword>
<evidence type="ECO:0000259" key="13">
    <source>
        <dbReference type="Pfam" id="PF20653"/>
    </source>
</evidence>
<evidence type="ECO:0000256" key="8">
    <source>
        <dbReference type="ARBA" id="ARBA00031348"/>
    </source>
</evidence>